<gene>
    <name evidence="4" type="primary">GLIP5</name>
    <name evidence="4" type="ORF">AXF42_Ash016226</name>
</gene>
<evidence type="ECO:0000313" key="5">
    <source>
        <dbReference type="Proteomes" id="UP000236161"/>
    </source>
</evidence>
<protein>
    <submittedName>
        <fullName evidence="4">GDSL esterase/lipase 5</fullName>
        <ecNumber evidence="4">3.2.1.51</ecNumber>
    </submittedName>
</protein>
<organism evidence="4 5">
    <name type="scientific">Apostasia shenzhenica</name>
    <dbReference type="NCBI Taxonomy" id="1088818"/>
    <lineage>
        <taxon>Eukaryota</taxon>
        <taxon>Viridiplantae</taxon>
        <taxon>Streptophyta</taxon>
        <taxon>Embryophyta</taxon>
        <taxon>Tracheophyta</taxon>
        <taxon>Spermatophyta</taxon>
        <taxon>Magnoliopsida</taxon>
        <taxon>Liliopsida</taxon>
        <taxon>Asparagales</taxon>
        <taxon>Orchidaceae</taxon>
        <taxon>Apostasioideae</taxon>
        <taxon>Apostasia</taxon>
    </lineage>
</organism>
<keyword evidence="4" id="KW-0326">Glycosidase</keyword>
<dbReference type="Gene3D" id="3.40.50.1110">
    <property type="entry name" value="SGNH hydrolase"/>
    <property type="match status" value="1"/>
</dbReference>
<dbReference type="EMBL" id="KZ451987">
    <property type="protein sequence ID" value="PKA54061.1"/>
    <property type="molecule type" value="Genomic_DNA"/>
</dbReference>
<keyword evidence="2 3" id="KW-0732">Signal</keyword>
<dbReference type="InterPro" id="IPR044552">
    <property type="entry name" value="GLIP1-5/GLL25"/>
</dbReference>
<evidence type="ECO:0000256" key="1">
    <source>
        <dbReference type="ARBA" id="ARBA00008668"/>
    </source>
</evidence>
<comment type="similarity">
    <text evidence="1">Belongs to the 'GDSL' lipolytic enzyme family.</text>
</comment>
<dbReference type="EC" id="3.2.1.51" evidence="4"/>
<feature type="chain" id="PRO_5014140184" evidence="3">
    <location>
        <begin position="29"/>
        <end position="397"/>
    </location>
</feature>
<dbReference type="GO" id="GO:0016298">
    <property type="term" value="F:lipase activity"/>
    <property type="evidence" value="ECO:0007669"/>
    <property type="project" value="TreeGrafter"/>
</dbReference>
<dbReference type="OrthoDB" id="1600564at2759"/>
<dbReference type="InterPro" id="IPR035669">
    <property type="entry name" value="SGNH_plant_lipase-like"/>
</dbReference>
<dbReference type="PANTHER" id="PTHR45966:SF13">
    <property type="entry name" value="GDSL ESTERASE_LIPASE"/>
    <property type="match status" value="1"/>
</dbReference>
<dbReference type="PANTHER" id="PTHR45966">
    <property type="entry name" value="GDSL-LIKE LIPASE/ACYLHYDROLASE"/>
    <property type="match status" value="1"/>
</dbReference>
<dbReference type="CDD" id="cd01837">
    <property type="entry name" value="SGNH_plant_lipase_like"/>
    <property type="match status" value="1"/>
</dbReference>
<evidence type="ECO:0000256" key="2">
    <source>
        <dbReference type="ARBA" id="ARBA00022729"/>
    </source>
</evidence>
<dbReference type="Proteomes" id="UP000236161">
    <property type="component" value="Unassembled WGS sequence"/>
</dbReference>
<feature type="signal peptide" evidence="3">
    <location>
        <begin position="1"/>
        <end position="28"/>
    </location>
</feature>
<keyword evidence="5" id="KW-1185">Reference proteome</keyword>
<dbReference type="GO" id="GO:0004560">
    <property type="term" value="F:alpha-L-fucosidase activity"/>
    <property type="evidence" value="ECO:0007669"/>
    <property type="project" value="UniProtKB-EC"/>
</dbReference>
<dbReference type="AlphaFoldDB" id="A0A2I0AET8"/>
<dbReference type="InterPro" id="IPR001087">
    <property type="entry name" value="GDSL"/>
</dbReference>
<sequence>MASRFPAPPTAIFPILALNFLIISNSIASSSEKPTDDAAAAAFFIFGDSTVDPGNNNYIDTVPGNRADIPPYGQSGFASGPTGRFSNGRIIVDFVAMYAKIPVVPPFMNPSSRYRHGVNFGSGAAGVLPETNQGKVIDLRTQLKQFDKVVSSLSVELGDKEARILISNAVYCISIGSNDYLSGYLSSPEMQERFGPEEFVGMVIGNLSETIQELYLKGARKFIFPSLCPLGCLPALRAVNPKADGSCFEEVSSLALAHNKALSAVLISFNHIFKGFKYAFTSGFYSWFHELVHNPSQFGFKDGINACCGTGPYGGVYSCGGDKEVKDYTVCEKPEEFVWWDSFHGTEMSAQLISKTMWDGPPEWVAPYNLRQLFFETGKERIEDLVDEEDGVEPLAV</sequence>
<dbReference type="InterPro" id="IPR036514">
    <property type="entry name" value="SGNH_hydro_sf"/>
</dbReference>
<dbReference type="Pfam" id="PF00657">
    <property type="entry name" value="Lipase_GDSL"/>
    <property type="match status" value="1"/>
</dbReference>
<evidence type="ECO:0000313" key="4">
    <source>
        <dbReference type="EMBL" id="PKA54061.1"/>
    </source>
</evidence>
<name>A0A2I0AET8_9ASPA</name>
<keyword evidence="4" id="KW-0378">Hydrolase</keyword>
<proteinExistence type="inferred from homology"/>
<evidence type="ECO:0000256" key="3">
    <source>
        <dbReference type="SAM" id="SignalP"/>
    </source>
</evidence>
<dbReference type="STRING" id="1088818.A0A2I0AET8"/>
<accession>A0A2I0AET8</accession>
<reference evidence="4 5" key="1">
    <citation type="journal article" date="2017" name="Nature">
        <title>The Apostasia genome and the evolution of orchids.</title>
        <authorList>
            <person name="Zhang G.Q."/>
            <person name="Liu K.W."/>
            <person name="Li Z."/>
            <person name="Lohaus R."/>
            <person name="Hsiao Y.Y."/>
            <person name="Niu S.C."/>
            <person name="Wang J.Y."/>
            <person name="Lin Y.C."/>
            <person name="Xu Q."/>
            <person name="Chen L.J."/>
            <person name="Yoshida K."/>
            <person name="Fujiwara S."/>
            <person name="Wang Z.W."/>
            <person name="Zhang Y.Q."/>
            <person name="Mitsuda N."/>
            <person name="Wang M."/>
            <person name="Liu G.H."/>
            <person name="Pecoraro L."/>
            <person name="Huang H.X."/>
            <person name="Xiao X.J."/>
            <person name="Lin M."/>
            <person name="Wu X.Y."/>
            <person name="Wu W.L."/>
            <person name="Chen Y.Y."/>
            <person name="Chang S.B."/>
            <person name="Sakamoto S."/>
            <person name="Ohme-Takagi M."/>
            <person name="Yagi M."/>
            <person name="Zeng S.J."/>
            <person name="Shen C.Y."/>
            <person name="Yeh C.M."/>
            <person name="Luo Y.B."/>
            <person name="Tsai W.C."/>
            <person name="Van de Peer Y."/>
            <person name="Liu Z.J."/>
        </authorList>
    </citation>
    <scope>NUCLEOTIDE SEQUENCE [LARGE SCALE GENOMIC DNA]</scope>
    <source>
        <strain evidence="5">cv. Shenzhen</strain>
        <tissue evidence="4">Stem</tissue>
    </source>
</reference>